<proteinExistence type="predicted"/>
<dbReference type="EMBL" id="SNRY01000016">
    <property type="protein sequence ID" value="KAA6351257.1"/>
    <property type="molecule type" value="Genomic_DNA"/>
</dbReference>
<gene>
    <name evidence="1" type="ORF">EZS27_001403</name>
</gene>
<comment type="caution">
    <text evidence="1">The sequence shown here is derived from an EMBL/GenBank/DDBJ whole genome shotgun (WGS) entry which is preliminary data.</text>
</comment>
<protein>
    <submittedName>
        <fullName evidence="1">Uncharacterized protein</fullName>
    </submittedName>
</protein>
<dbReference type="AlphaFoldDB" id="A0A5J4SZ04"/>
<sequence>MFTKDEVIKIFCKVDDFGKEFSAQIKLQKQISLSAASKSRT</sequence>
<accession>A0A5J4SZ04</accession>
<evidence type="ECO:0000313" key="1">
    <source>
        <dbReference type="EMBL" id="KAA6351257.1"/>
    </source>
</evidence>
<reference evidence="1" key="1">
    <citation type="submission" date="2019-03" db="EMBL/GenBank/DDBJ databases">
        <title>Single cell metagenomics reveals metabolic interactions within the superorganism composed of flagellate Streblomastix strix and complex community of Bacteroidetes bacteria on its surface.</title>
        <authorList>
            <person name="Treitli S.C."/>
            <person name="Kolisko M."/>
            <person name="Husnik F."/>
            <person name="Keeling P."/>
            <person name="Hampl V."/>
        </authorList>
    </citation>
    <scope>NUCLEOTIDE SEQUENCE</scope>
    <source>
        <strain evidence="1">STM</strain>
    </source>
</reference>
<name>A0A5J4SZ04_9ZZZZ</name>
<organism evidence="1">
    <name type="scientific">termite gut metagenome</name>
    <dbReference type="NCBI Taxonomy" id="433724"/>
    <lineage>
        <taxon>unclassified sequences</taxon>
        <taxon>metagenomes</taxon>
        <taxon>organismal metagenomes</taxon>
    </lineage>
</organism>